<proteinExistence type="predicted"/>
<comment type="caution">
    <text evidence="1">The sequence shown here is derived from an EMBL/GenBank/DDBJ whole genome shotgun (WGS) entry which is preliminary data.</text>
</comment>
<organism evidence="1 2">
    <name type="scientific">Trifolium medium</name>
    <dbReference type="NCBI Taxonomy" id="97028"/>
    <lineage>
        <taxon>Eukaryota</taxon>
        <taxon>Viridiplantae</taxon>
        <taxon>Streptophyta</taxon>
        <taxon>Embryophyta</taxon>
        <taxon>Tracheophyta</taxon>
        <taxon>Spermatophyta</taxon>
        <taxon>Magnoliopsida</taxon>
        <taxon>eudicotyledons</taxon>
        <taxon>Gunneridae</taxon>
        <taxon>Pentapetalae</taxon>
        <taxon>rosids</taxon>
        <taxon>fabids</taxon>
        <taxon>Fabales</taxon>
        <taxon>Fabaceae</taxon>
        <taxon>Papilionoideae</taxon>
        <taxon>50 kb inversion clade</taxon>
        <taxon>NPAAA clade</taxon>
        <taxon>Hologalegina</taxon>
        <taxon>IRL clade</taxon>
        <taxon>Trifolieae</taxon>
        <taxon>Trifolium</taxon>
    </lineage>
</organism>
<reference evidence="1 2" key="1">
    <citation type="journal article" date="2018" name="Front. Plant Sci.">
        <title>Red Clover (Trifolium pratense) and Zigzag Clover (T. medium) - A Picture of Genomic Similarities and Differences.</title>
        <authorList>
            <person name="Dluhosova J."/>
            <person name="Istvanek J."/>
            <person name="Nedelnik J."/>
            <person name="Repkova J."/>
        </authorList>
    </citation>
    <scope>NUCLEOTIDE SEQUENCE [LARGE SCALE GENOMIC DNA]</scope>
    <source>
        <strain evidence="2">cv. 10/8</strain>
        <tissue evidence="1">Leaf</tissue>
    </source>
</reference>
<accession>A0A392M4X2</accession>
<dbReference type="EMBL" id="LXQA010003669">
    <property type="protein sequence ID" value="MCH82420.1"/>
    <property type="molecule type" value="Genomic_DNA"/>
</dbReference>
<feature type="non-terminal residue" evidence="1">
    <location>
        <position position="1"/>
    </location>
</feature>
<dbReference type="Proteomes" id="UP000265520">
    <property type="component" value="Unassembled WGS sequence"/>
</dbReference>
<gene>
    <name evidence="1" type="ORF">A2U01_0003226</name>
</gene>
<evidence type="ECO:0000313" key="1">
    <source>
        <dbReference type="EMBL" id="MCH82420.1"/>
    </source>
</evidence>
<name>A0A392M4X2_9FABA</name>
<dbReference type="AlphaFoldDB" id="A0A392M4X2"/>
<protein>
    <submittedName>
        <fullName evidence="1">Pentatricopeptide repeat-containing protein</fullName>
    </submittedName>
</protein>
<keyword evidence="2" id="KW-1185">Reference proteome</keyword>
<sequence length="268" mass="30737">SMDYVSISIARILGRSRNLDDRSESSLRKTAFTTSRLTEGHVQVFNVKFKAFKLAGRLQGADVVICLKEFISPLPMYADFSLFPNVKELQKHIVKIVDNWGDSLPTPLVEMYEAHSHVSWACGICDQIIVVASHGAGIHIVAKPYDLALRNTVIWGYGSKRNFVFYFNMMSWHTSFLVKQQGSIEFNFPMVVAAVNEVCWRMLSTFHRLLNFVFDRGKTPGMRIDVRKLRSFAALMRQVEVCQQRNCLGQIEKDIWSFKYFGEIVIHT</sequence>
<evidence type="ECO:0000313" key="2">
    <source>
        <dbReference type="Proteomes" id="UP000265520"/>
    </source>
</evidence>